<protein>
    <submittedName>
        <fullName evidence="1">Pathogenicity island protein</fullName>
    </submittedName>
</protein>
<sequence>MSSLRDAVIEPQPAPAPELDDEAALRALLAGKIAGELGLTGDDLRIGLTIARNLMKRGAHAEALRAYGVLVLCEPTNIDFQIGLANCASMVGAHLVAIQAASALIVLAPRDPRGYLLSARGCLGISDLAAAREDLEDARRLSAGQPSHAAVEREATLLLARLDMNTAS</sequence>
<gene>
    <name evidence="1" type="ORF">OXU80_09990</name>
</gene>
<organism evidence="1 2">
    <name type="scientific">Antarcticirhabdus aurantiaca</name>
    <dbReference type="NCBI Taxonomy" id="2606717"/>
    <lineage>
        <taxon>Bacteria</taxon>
        <taxon>Pseudomonadati</taxon>
        <taxon>Pseudomonadota</taxon>
        <taxon>Alphaproteobacteria</taxon>
        <taxon>Hyphomicrobiales</taxon>
        <taxon>Aurantimonadaceae</taxon>
        <taxon>Antarcticirhabdus</taxon>
    </lineage>
</organism>
<evidence type="ECO:0000313" key="1">
    <source>
        <dbReference type="EMBL" id="WAJ30503.1"/>
    </source>
</evidence>
<accession>A0ACD4NUI4</accession>
<dbReference type="Proteomes" id="UP001163223">
    <property type="component" value="Chromosome"/>
</dbReference>
<name>A0ACD4NUI4_9HYPH</name>
<proteinExistence type="predicted"/>
<evidence type="ECO:0000313" key="2">
    <source>
        <dbReference type="Proteomes" id="UP001163223"/>
    </source>
</evidence>
<dbReference type="EMBL" id="CP113520">
    <property type="protein sequence ID" value="WAJ30503.1"/>
    <property type="molecule type" value="Genomic_DNA"/>
</dbReference>
<keyword evidence="2" id="KW-1185">Reference proteome</keyword>
<reference evidence="1" key="1">
    <citation type="submission" date="2022-11" db="EMBL/GenBank/DDBJ databases">
        <title>beta-Carotene-producing bacterium, Jeongeuplla avenae sp. nov., alleviates the salt stress of Arabidopsis seedlings.</title>
        <authorList>
            <person name="Jiang L."/>
            <person name="Lee J."/>
        </authorList>
    </citation>
    <scope>NUCLEOTIDE SEQUENCE</scope>
    <source>
        <strain evidence="1">DY_R2A_6</strain>
    </source>
</reference>